<dbReference type="PANTHER" id="PTHR12110">
    <property type="entry name" value="HYDROXYPYRUVATE ISOMERASE"/>
    <property type="match status" value="1"/>
</dbReference>
<dbReference type="PANTHER" id="PTHR12110:SF41">
    <property type="entry name" value="INOSOSE DEHYDRATASE"/>
    <property type="match status" value="1"/>
</dbReference>
<evidence type="ECO:0000313" key="2">
    <source>
        <dbReference type="EMBL" id="CAA9398308.1"/>
    </source>
</evidence>
<feature type="domain" description="Xylose isomerase-like TIM barrel" evidence="1">
    <location>
        <begin position="31"/>
        <end position="283"/>
    </location>
</feature>
<sequence>MKPRVAGAPISWGVCEVPGWGYQMEAERVLAEAAGLGLTALEAGPDGFLPREPGEAAGLLSGNGLGLVGGFVPVVLHEKEARSSELASVERQTRLLASAGAGVLVLAAATGDEGYAESADLNDDEWDELFTTLGMVEEIGDRHGLTVVLHPHYGTEIESPEQVLRFLEGCETGLCLDTGHSVVGGGDPVALAESAAERIEHVHLKDVDRELAERVTSGTLDYEEAVRNGLYRPLGDGDVDVGRVIEVLDRAGYDGWYVLEQDIMLEGEPGGGPAREVGESLAFVTEILESER</sequence>
<dbReference type="Pfam" id="PF01261">
    <property type="entry name" value="AP_endonuc_2"/>
    <property type="match status" value="1"/>
</dbReference>
<dbReference type="InterPro" id="IPR050312">
    <property type="entry name" value="IolE/XylAMocC-like"/>
</dbReference>
<name>A0A6J4NU87_9ACTN</name>
<gene>
    <name evidence="2" type="ORF">AVDCRST_MAG82-50</name>
</gene>
<dbReference type="InterPro" id="IPR036237">
    <property type="entry name" value="Xyl_isomerase-like_sf"/>
</dbReference>
<evidence type="ECO:0000259" key="1">
    <source>
        <dbReference type="Pfam" id="PF01261"/>
    </source>
</evidence>
<protein>
    <submittedName>
        <fullName evidence="2">Inosose dehydratase</fullName>
        <ecNumber evidence="2">4.2.1.44</ecNumber>
    </submittedName>
</protein>
<proteinExistence type="predicted"/>
<dbReference type="GO" id="GO:0050114">
    <property type="term" value="F:myo-inosose-2 dehydratase activity"/>
    <property type="evidence" value="ECO:0007669"/>
    <property type="project" value="UniProtKB-EC"/>
</dbReference>
<dbReference type="Gene3D" id="3.20.20.150">
    <property type="entry name" value="Divalent-metal-dependent TIM barrel enzymes"/>
    <property type="match status" value="1"/>
</dbReference>
<dbReference type="EC" id="4.2.1.44" evidence="2"/>
<accession>A0A6J4NU87</accession>
<organism evidence="2">
    <name type="scientific">uncultured Rubrobacteraceae bacterium</name>
    <dbReference type="NCBI Taxonomy" id="349277"/>
    <lineage>
        <taxon>Bacteria</taxon>
        <taxon>Bacillati</taxon>
        <taxon>Actinomycetota</taxon>
        <taxon>Rubrobacteria</taxon>
        <taxon>Rubrobacterales</taxon>
        <taxon>Rubrobacteraceae</taxon>
        <taxon>environmental samples</taxon>
    </lineage>
</organism>
<keyword evidence="2" id="KW-0456">Lyase</keyword>
<reference evidence="2" key="1">
    <citation type="submission" date="2020-02" db="EMBL/GenBank/DDBJ databases">
        <authorList>
            <person name="Meier V. D."/>
        </authorList>
    </citation>
    <scope>NUCLEOTIDE SEQUENCE</scope>
    <source>
        <strain evidence="2">AVDCRST_MAG82</strain>
    </source>
</reference>
<dbReference type="AlphaFoldDB" id="A0A6J4NU87"/>
<dbReference type="EMBL" id="CADCVA010000005">
    <property type="protein sequence ID" value="CAA9398308.1"/>
    <property type="molecule type" value="Genomic_DNA"/>
</dbReference>
<dbReference type="InterPro" id="IPR013022">
    <property type="entry name" value="Xyl_isomerase-like_TIM-brl"/>
</dbReference>
<dbReference type="SUPFAM" id="SSF51658">
    <property type="entry name" value="Xylose isomerase-like"/>
    <property type="match status" value="1"/>
</dbReference>